<reference evidence="3 4" key="1">
    <citation type="journal article" date="2019" name="Int. J. Syst. Evol. Microbiol.">
        <title>The Global Catalogue of Microorganisms (GCM) 10K type strain sequencing project: providing services to taxonomists for standard genome sequencing and annotation.</title>
        <authorList>
            <consortium name="The Broad Institute Genomics Platform"/>
            <consortium name="The Broad Institute Genome Sequencing Center for Infectious Disease"/>
            <person name="Wu L."/>
            <person name="Ma J."/>
        </authorList>
    </citation>
    <scope>NUCLEOTIDE SEQUENCE [LARGE SCALE GENOMIC DNA]</scope>
    <source>
        <strain evidence="3 4">JCM 13378</strain>
    </source>
</reference>
<comment type="caution">
    <text evidence="3">The sequence shown here is derived from an EMBL/GenBank/DDBJ whole genome shotgun (WGS) entry which is preliminary data.</text>
</comment>
<evidence type="ECO:0000259" key="2">
    <source>
        <dbReference type="Pfam" id="PF09835"/>
    </source>
</evidence>
<feature type="transmembrane region" description="Helical" evidence="1">
    <location>
        <begin position="134"/>
        <end position="157"/>
    </location>
</feature>
<keyword evidence="4" id="KW-1185">Reference proteome</keyword>
<dbReference type="PANTHER" id="PTHR40547:SF1">
    <property type="entry name" value="SLL0298 PROTEIN"/>
    <property type="match status" value="1"/>
</dbReference>
<keyword evidence="1" id="KW-0472">Membrane</keyword>
<proteinExistence type="predicted"/>
<dbReference type="PANTHER" id="PTHR40547">
    <property type="entry name" value="SLL0298 PROTEIN"/>
    <property type="match status" value="1"/>
</dbReference>
<gene>
    <name evidence="3" type="ORF">GCM10009092_19380</name>
</gene>
<feature type="transmembrane region" description="Helical" evidence="1">
    <location>
        <begin position="47"/>
        <end position="65"/>
    </location>
</feature>
<evidence type="ECO:0000256" key="1">
    <source>
        <dbReference type="SAM" id="Phobius"/>
    </source>
</evidence>
<dbReference type="Pfam" id="PF09835">
    <property type="entry name" value="DUF2062"/>
    <property type="match status" value="1"/>
</dbReference>
<evidence type="ECO:0000313" key="3">
    <source>
        <dbReference type="EMBL" id="GAA0355230.1"/>
    </source>
</evidence>
<keyword evidence="1" id="KW-1133">Transmembrane helix</keyword>
<protein>
    <submittedName>
        <fullName evidence="3">DUF2062 domain-containing protein</fullName>
    </submittedName>
</protein>
<name>A0ABN0X4X8_9ALTE</name>
<dbReference type="EMBL" id="BAAAEI010000010">
    <property type="protein sequence ID" value="GAA0355230.1"/>
    <property type="molecule type" value="Genomic_DNA"/>
</dbReference>
<dbReference type="InterPro" id="IPR018639">
    <property type="entry name" value="DUF2062"/>
</dbReference>
<evidence type="ECO:0000313" key="4">
    <source>
        <dbReference type="Proteomes" id="UP001501757"/>
    </source>
</evidence>
<accession>A0ABN0X4X8</accession>
<keyword evidence="1" id="KW-0812">Transmembrane</keyword>
<organism evidence="3 4">
    <name type="scientific">Bowmanella denitrificans</name>
    <dbReference type="NCBI Taxonomy" id="366582"/>
    <lineage>
        <taxon>Bacteria</taxon>
        <taxon>Pseudomonadati</taxon>
        <taxon>Pseudomonadota</taxon>
        <taxon>Gammaproteobacteria</taxon>
        <taxon>Alteromonadales</taxon>
        <taxon>Alteromonadaceae</taxon>
        <taxon>Bowmanella</taxon>
    </lineage>
</organism>
<feature type="transmembrane region" description="Helical" evidence="1">
    <location>
        <begin position="95"/>
        <end position="114"/>
    </location>
</feature>
<dbReference type="Proteomes" id="UP001501757">
    <property type="component" value="Unassembled WGS sequence"/>
</dbReference>
<sequence>MFMPKKFIKRFLPDHQSIKDQKALKVFGTLLHDANLWHLNRKSASGAFGLGLFFAFWPVPFQMWLSAACAIPLRVNLPLSVATVWITNPFTMPPIFYGAYLVGVWVLGQPPQAFTFQLSWDWVVQSLETIGPAFLVGCGICAVVFGLAGYFGMNLLWRYSVRKAWQKRQQRYLNRMTHRL</sequence>
<feature type="domain" description="DUF2062" evidence="2">
    <location>
        <begin position="25"/>
        <end position="166"/>
    </location>
</feature>